<dbReference type="InterPro" id="IPR029039">
    <property type="entry name" value="Flavoprotein-like_sf"/>
</dbReference>
<keyword evidence="3" id="KW-0813">Transport</keyword>
<dbReference type="EMBL" id="PIPL01000003">
    <property type="protein sequence ID" value="RUO23965.1"/>
    <property type="molecule type" value="Genomic_DNA"/>
</dbReference>
<dbReference type="InterPro" id="IPR017938">
    <property type="entry name" value="Riboflavin_synthase-like_b-brl"/>
</dbReference>
<dbReference type="GO" id="GO:0010181">
    <property type="term" value="F:FMN binding"/>
    <property type="evidence" value="ECO:0007669"/>
    <property type="project" value="InterPro"/>
</dbReference>
<feature type="domain" description="Flavodoxin-like" evidence="6">
    <location>
        <begin position="51"/>
        <end position="189"/>
    </location>
</feature>
<sequence>MDSQVIAGVLISLWAVTSFWLLRRPQQALSKRLSDALQVATSSDNSHKEPLLIGWASQSGQAQLLAEQAAAQLSAHFQIRLQELDAIDEQQLKDVQQALFIVSTYGVGEPPDNGQKFKRRFISSASKLRLPHLKYAVLALGDKSYPDYCAFGEELYAGLQRLQGNPIRSIIKVDRMHRSDLELWSQLLQQQFNIELQDSHDFTDWRLIHRECINEGSPGAPLFHLGLHPLNGQLPEWRAGDLIDIRLPDGDLRTYSIASVVQDERLDLVVRQMLLPDGRLGKGSGWLTERADGGSQVKLRIRPNPAFSSVPVKTPLILIGNGSGMAGLRALLRERSHLPGSRQWLIFGERDPSCDRIFCAETRSMQSCGQLLCEDRAFSRDPKRPRYVQDILHEQAPRLRSWLMAGAAVYVCGCKNGMGQAVDEALREIVGNHVISIMQEQNRYLRDLY</sequence>
<dbReference type="PRINTS" id="PR00371">
    <property type="entry name" value="FPNCR"/>
</dbReference>
<dbReference type="AlphaFoldDB" id="A0A432W3L8"/>
<evidence type="ECO:0000313" key="9">
    <source>
        <dbReference type="Proteomes" id="UP000288293"/>
    </source>
</evidence>
<keyword evidence="2" id="KW-0288">FMN</keyword>
<dbReference type="Gene3D" id="3.40.50.80">
    <property type="entry name" value="Nucleotide-binding domain of ferredoxin-NADP reductase (FNR) module"/>
    <property type="match status" value="1"/>
</dbReference>
<evidence type="ECO:0000256" key="3">
    <source>
        <dbReference type="ARBA" id="ARBA00022982"/>
    </source>
</evidence>
<dbReference type="InterPro" id="IPR001709">
    <property type="entry name" value="Flavoprot_Pyr_Nucl_cyt_Rdtase"/>
</dbReference>
<evidence type="ECO:0000256" key="2">
    <source>
        <dbReference type="ARBA" id="ARBA00022643"/>
    </source>
</evidence>
<dbReference type="InterPro" id="IPR008254">
    <property type="entry name" value="Flavodoxin/NO_synth"/>
</dbReference>
<dbReference type="SUPFAM" id="SSF52343">
    <property type="entry name" value="Ferredoxin reductase-like, C-terminal NADP-linked domain"/>
    <property type="match status" value="1"/>
</dbReference>
<dbReference type="RefSeq" id="WP_126804384.1">
    <property type="nucleotide sequence ID" value="NZ_PIPL01000003.1"/>
</dbReference>
<dbReference type="Gene3D" id="3.40.50.360">
    <property type="match status" value="1"/>
</dbReference>
<dbReference type="SUPFAM" id="SSF52218">
    <property type="entry name" value="Flavoproteins"/>
    <property type="match status" value="1"/>
</dbReference>
<dbReference type="PRINTS" id="PR00369">
    <property type="entry name" value="FLAVODOXIN"/>
</dbReference>
<gene>
    <name evidence="8" type="ORF">CWE09_12510</name>
</gene>
<dbReference type="GO" id="GO:0003958">
    <property type="term" value="F:NADPH-hemoprotein reductase activity"/>
    <property type="evidence" value="ECO:0007669"/>
    <property type="project" value="UniProtKB-EC"/>
</dbReference>
<feature type="transmembrane region" description="Helical" evidence="5">
    <location>
        <begin position="6"/>
        <end position="22"/>
    </location>
</feature>
<dbReference type="InterPro" id="IPR001433">
    <property type="entry name" value="OxRdtase_FAD/NAD-bd"/>
</dbReference>
<feature type="domain" description="FAD-binding FR-type" evidence="7">
    <location>
        <begin position="200"/>
        <end position="310"/>
    </location>
</feature>
<dbReference type="PANTHER" id="PTHR19384">
    <property type="entry name" value="NITRIC OXIDE SYNTHASE-RELATED"/>
    <property type="match status" value="1"/>
</dbReference>
<dbReference type="Pfam" id="PF00258">
    <property type="entry name" value="Flavodoxin_1"/>
    <property type="match status" value="1"/>
</dbReference>
<dbReference type="InterPro" id="IPR039261">
    <property type="entry name" value="FNR_nucleotide-bd"/>
</dbReference>
<evidence type="ECO:0000256" key="4">
    <source>
        <dbReference type="ARBA" id="ARBA00023797"/>
    </source>
</evidence>
<evidence type="ECO:0000256" key="5">
    <source>
        <dbReference type="SAM" id="Phobius"/>
    </source>
</evidence>
<keyword evidence="5" id="KW-0812">Transmembrane</keyword>
<keyword evidence="3" id="KW-0249">Electron transport</keyword>
<reference evidence="8 9" key="1">
    <citation type="journal article" date="2011" name="Front. Microbiol.">
        <title>Genomic signatures of strain selection and enhancement in Bacillus atrophaeus var. globigii, a historical biowarfare simulant.</title>
        <authorList>
            <person name="Gibbons H.S."/>
            <person name="Broomall S.M."/>
            <person name="McNew L.A."/>
            <person name="Daligault H."/>
            <person name="Chapman C."/>
            <person name="Bruce D."/>
            <person name="Karavis M."/>
            <person name="Krepps M."/>
            <person name="McGregor P.A."/>
            <person name="Hong C."/>
            <person name="Park K.H."/>
            <person name="Akmal A."/>
            <person name="Feldman A."/>
            <person name="Lin J.S."/>
            <person name="Chang W.E."/>
            <person name="Higgs B.W."/>
            <person name="Demirev P."/>
            <person name="Lindquist J."/>
            <person name="Liem A."/>
            <person name="Fochler E."/>
            <person name="Read T.D."/>
            <person name="Tapia R."/>
            <person name="Johnson S."/>
            <person name="Bishop-Lilly K.A."/>
            <person name="Detter C."/>
            <person name="Han C."/>
            <person name="Sozhamannan S."/>
            <person name="Rosenzweig C.N."/>
            <person name="Skowronski E.W."/>
        </authorList>
    </citation>
    <scope>NUCLEOTIDE SEQUENCE [LARGE SCALE GENOMIC DNA]</scope>
    <source>
        <strain evidence="8 9">MLST1</strain>
    </source>
</reference>
<dbReference type="CDD" id="cd06200">
    <property type="entry name" value="SiR_like1"/>
    <property type="match status" value="1"/>
</dbReference>
<protein>
    <recommendedName>
        <fullName evidence="4">NADPH--hemoprotein reductase</fullName>
        <ecNumber evidence="4">1.6.2.4</ecNumber>
    </recommendedName>
</protein>
<name>A0A432W3L8_9GAMM</name>
<organism evidence="8 9">
    <name type="scientific">Aliidiomarina minuta</name>
    <dbReference type="NCBI Taxonomy" id="880057"/>
    <lineage>
        <taxon>Bacteria</taxon>
        <taxon>Pseudomonadati</taxon>
        <taxon>Pseudomonadota</taxon>
        <taxon>Gammaproteobacteria</taxon>
        <taxon>Alteromonadales</taxon>
        <taxon>Idiomarinaceae</taxon>
        <taxon>Aliidiomarina</taxon>
    </lineage>
</organism>
<dbReference type="Proteomes" id="UP000288293">
    <property type="component" value="Unassembled WGS sequence"/>
</dbReference>
<keyword evidence="9" id="KW-1185">Reference proteome</keyword>
<dbReference type="GO" id="GO:0005829">
    <property type="term" value="C:cytosol"/>
    <property type="evidence" value="ECO:0007669"/>
    <property type="project" value="TreeGrafter"/>
</dbReference>
<keyword evidence="1" id="KW-0285">Flavoprotein</keyword>
<dbReference type="OrthoDB" id="9816402at2"/>
<proteinExistence type="predicted"/>
<evidence type="ECO:0000259" key="7">
    <source>
        <dbReference type="PROSITE" id="PS51384"/>
    </source>
</evidence>
<dbReference type="Gene3D" id="2.40.30.10">
    <property type="entry name" value="Translation factors"/>
    <property type="match status" value="1"/>
</dbReference>
<accession>A0A432W3L8</accession>
<dbReference type="PROSITE" id="PS50902">
    <property type="entry name" value="FLAVODOXIN_LIKE"/>
    <property type="match status" value="1"/>
</dbReference>
<dbReference type="PROSITE" id="PS51384">
    <property type="entry name" value="FAD_FR"/>
    <property type="match status" value="1"/>
</dbReference>
<dbReference type="Pfam" id="PF00175">
    <property type="entry name" value="NAD_binding_1"/>
    <property type="match status" value="1"/>
</dbReference>
<evidence type="ECO:0000259" key="6">
    <source>
        <dbReference type="PROSITE" id="PS50902"/>
    </source>
</evidence>
<dbReference type="EC" id="1.6.2.4" evidence="4"/>
<keyword evidence="5" id="KW-0472">Membrane</keyword>
<evidence type="ECO:0000256" key="1">
    <source>
        <dbReference type="ARBA" id="ARBA00022630"/>
    </source>
</evidence>
<dbReference type="PANTHER" id="PTHR19384:SF17">
    <property type="entry name" value="NADPH--CYTOCHROME P450 REDUCTASE"/>
    <property type="match status" value="1"/>
</dbReference>
<evidence type="ECO:0000313" key="8">
    <source>
        <dbReference type="EMBL" id="RUO23965.1"/>
    </source>
</evidence>
<comment type="caution">
    <text evidence="8">The sequence shown here is derived from an EMBL/GenBank/DDBJ whole genome shotgun (WGS) entry which is preliminary data.</text>
</comment>
<dbReference type="SUPFAM" id="SSF63380">
    <property type="entry name" value="Riboflavin synthase domain-like"/>
    <property type="match status" value="1"/>
</dbReference>
<dbReference type="InterPro" id="IPR001094">
    <property type="entry name" value="Flavdoxin-like"/>
</dbReference>
<keyword evidence="5" id="KW-1133">Transmembrane helix</keyword>
<dbReference type="GO" id="GO:0050660">
    <property type="term" value="F:flavin adenine dinucleotide binding"/>
    <property type="evidence" value="ECO:0007669"/>
    <property type="project" value="TreeGrafter"/>
</dbReference>
<dbReference type="InterPro" id="IPR017927">
    <property type="entry name" value="FAD-bd_FR_type"/>
</dbReference>